<dbReference type="Pfam" id="PF13927">
    <property type="entry name" value="Ig_3"/>
    <property type="match status" value="1"/>
</dbReference>
<proteinExistence type="predicted"/>
<evidence type="ECO:0000256" key="2">
    <source>
        <dbReference type="SAM" id="SignalP"/>
    </source>
</evidence>
<dbReference type="EMBL" id="JAKKPZ010000002">
    <property type="protein sequence ID" value="KAI1725608.1"/>
    <property type="molecule type" value="Genomic_DNA"/>
</dbReference>
<dbReference type="PANTHER" id="PTHR45080:SF27">
    <property type="entry name" value="NEURAL CELL ADHESION MOLECULE 1-LIKE"/>
    <property type="match status" value="1"/>
</dbReference>
<dbReference type="CDD" id="cd00063">
    <property type="entry name" value="FN3"/>
    <property type="match status" value="1"/>
</dbReference>
<dbReference type="GO" id="GO:0050808">
    <property type="term" value="P:synapse organization"/>
    <property type="evidence" value="ECO:0007669"/>
    <property type="project" value="TreeGrafter"/>
</dbReference>
<dbReference type="InterPro" id="IPR003961">
    <property type="entry name" value="FN3_dom"/>
</dbReference>
<gene>
    <name evidence="5" type="ORF">DdX_02272</name>
</gene>
<dbReference type="GO" id="GO:0005886">
    <property type="term" value="C:plasma membrane"/>
    <property type="evidence" value="ECO:0007669"/>
    <property type="project" value="TreeGrafter"/>
</dbReference>
<reference evidence="5" key="1">
    <citation type="submission" date="2022-01" db="EMBL/GenBank/DDBJ databases">
        <title>Genome Sequence Resource for Two Populations of Ditylenchus destructor, the Migratory Endoparasitic Phytonematode.</title>
        <authorList>
            <person name="Zhang H."/>
            <person name="Lin R."/>
            <person name="Xie B."/>
        </authorList>
    </citation>
    <scope>NUCLEOTIDE SEQUENCE</scope>
    <source>
        <strain evidence="5">BazhouSP</strain>
    </source>
</reference>
<dbReference type="InterPro" id="IPR050958">
    <property type="entry name" value="Cell_Adh-Cytoskel_Orgn"/>
</dbReference>
<keyword evidence="6" id="KW-1185">Reference proteome</keyword>
<comment type="caution">
    <text evidence="5">The sequence shown here is derived from an EMBL/GenBank/DDBJ whole genome shotgun (WGS) entry which is preliminary data.</text>
</comment>
<feature type="signal peptide" evidence="2">
    <location>
        <begin position="1"/>
        <end position="18"/>
    </location>
</feature>
<accession>A0AAD4NEL4</accession>
<feature type="domain" description="Ig-like" evidence="3">
    <location>
        <begin position="45"/>
        <end position="121"/>
    </location>
</feature>
<feature type="domain" description="Fibronectin type-III" evidence="4">
    <location>
        <begin position="323"/>
        <end position="436"/>
    </location>
</feature>
<dbReference type="PROSITE" id="PS50835">
    <property type="entry name" value="IG_LIKE"/>
    <property type="match status" value="2"/>
</dbReference>
<dbReference type="Gene3D" id="2.60.40.10">
    <property type="entry name" value="Immunoglobulins"/>
    <property type="match status" value="4"/>
</dbReference>
<evidence type="ECO:0000313" key="5">
    <source>
        <dbReference type="EMBL" id="KAI1725608.1"/>
    </source>
</evidence>
<dbReference type="PANTHER" id="PTHR45080">
    <property type="entry name" value="CONTACTIN 5"/>
    <property type="match status" value="1"/>
</dbReference>
<dbReference type="SMART" id="SM00409">
    <property type="entry name" value="IG"/>
    <property type="match status" value="3"/>
</dbReference>
<dbReference type="CDD" id="cd00096">
    <property type="entry name" value="Ig"/>
    <property type="match status" value="1"/>
</dbReference>
<dbReference type="AlphaFoldDB" id="A0AAD4NEL4"/>
<dbReference type="InterPro" id="IPR036116">
    <property type="entry name" value="FN3_sf"/>
</dbReference>
<dbReference type="GO" id="GO:0007156">
    <property type="term" value="P:homophilic cell adhesion via plasma membrane adhesion molecules"/>
    <property type="evidence" value="ECO:0007669"/>
    <property type="project" value="TreeGrafter"/>
</dbReference>
<dbReference type="GO" id="GO:0030424">
    <property type="term" value="C:axon"/>
    <property type="evidence" value="ECO:0007669"/>
    <property type="project" value="TreeGrafter"/>
</dbReference>
<dbReference type="InterPro" id="IPR036179">
    <property type="entry name" value="Ig-like_dom_sf"/>
</dbReference>
<dbReference type="SMART" id="SM00408">
    <property type="entry name" value="IGc2"/>
    <property type="match status" value="3"/>
</dbReference>
<dbReference type="SMART" id="SM00060">
    <property type="entry name" value="FN3"/>
    <property type="match status" value="1"/>
</dbReference>
<dbReference type="PROSITE" id="PS50853">
    <property type="entry name" value="FN3"/>
    <property type="match status" value="1"/>
</dbReference>
<dbReference type="InterPro" id="IPR003599">
    <property type="entry name" value="Ig_sub"/>
</dbReference>
<dbReference type="InterPro" id="IPR013783">
    <property type="entry name" value="Ig-like_fold"/>
</dbReference>
<evidence type="ECO:0000256" key="1">
    <source>
        <dbReference type="ARBA" id="ARBA00023319"/>
    </source>
</evidence>
<evidence type="ECO:0000313" key="6">
    <source>
        <dbReference type="Proteomes" id="UP001201812"/>
    </source>
</evidence>
<feature type="domain" description="Ig-like" evidence="3">
    <location>
        <begin position="227"/>
        <end position="316"/>
    </location>
</feature>
<keyword evidence="1" id="KW-0393">Immunoglobulin domain</keyword>
<evidence type="ECO:0000259" key="3">
    <source>
        <dbReference type="PROSITE" id="PS50835"/>
    </source>
</evidence>
<dbReference type="Proteomes" id="UP001201812">
    <property type="component" value="Unassembled WGS sequence"/>
</dbReference>
<feature type="chain" id="PRO_5042107285" evidence="2">
    <location>
        <begin position="19"/>
        <end position="471"/>
    </location>
</feature>
<evidence type="ECO:0000259" key="4">
    <source>
        <dbReference type="PROSITE" id="PS50853"/>
    </source>
</evidence>
<organism evidence="5 6">
    <name type="scientific">Ditylenchus destructor</name>
    <dbReference type="NCBI Taxonomy" id="166010"/>
    <lineage>
        <taxon>Eukaryota</taxon>
        <taxon>Metazoa</taxon>
        <taxon>Ecdysozoa</taxon>
        <taxon>Nematoda</taxon>
        <taxon>Chromadorea</taxon>
        <taxon>Rhabditida</taxon>
        <taxon>Tylenchina</taxon>
        <taxon>Tylenchomorpha</taxon>
        <taxon>Sphaerularioidea</taxon>
        <taxon>Anguinidae</taxon>
        <taxon>Anguininae</taxon>
        <taxon>Ditylenchus</taxon>
    </lineage>
</organism>
<dbReference type="InterPro" id="IPR003598">
    <property type="entry name" value="Ig_sub2"/>
</dbReference>
<dbReference type="GO" id="GO:0043025">
    <property type="term" value="C:neuronal cell body"/>
    <property type="evidence" value="ECO:0007669"/>
    <property type="project" value="TreeGrafter"/>
</dbReference>
<keyword evidence="2" id="KW-0732">Signal</keyword>
<dbReference type="SUPFAM" id="SSF49265">
    <property type="entry name" value="Fibronectin type III"/>
    <property type="match status" value="1"/>
</dbReference>
<sequence length="471" mass="53644">MLMVVLISFILLAQKAMTKDLLIEPAGIGGDKSIYIVKTSLKFIVACSYSDDDVRDEHSLQWLNEASLPIEPSISILTQAKRKNNRIKRSLIFVKIQKHDAGEYKCRAELSSGDFITKSIHIIVLSNIEWNTPFNKVGGVLGDSLTIDCGARGDPLPIIEITNEIGQEVDSVLYKETNSEVTIQQLTKRHQAVKFRCVAVQTINVNNEFNTTTADVHEIEIDVWYPPEFEYKEVERYAIPNKNITLLCVVTDSNPPAEKFSFYKSNEIIYNHERYEVTTLVDSQTALLRIDSVEEDDYGRYKCVANNGKLRTEQIIILKKTAPPKQPRVEVVDVTNSSVMLRITETREEGDLPVLSYSILYIPANIIGDDTQKIVEQRERRANERRSVIRQRNELDLYDLRGLETHVNYEILIYPKSEAGQGDPTLINVMTGTGEVSMSARSIVHLRMNDLLNFYLCLYISGCIFMLRFHL</sequence>
<dbReference type="GO" id="GO:0008046">
    <property type="term" value="F:axon guidance receptor activity"/>
    <property type="evidence" value="ECO:0007669"/>
    <property type="project" value="TreeGrafter"/>
</dbReference>
<dbReference type="SUPFAM" id="SSF48726">
    <property type="entry name" value="Immunoglobulin"/>
    <property type="match status" value="2"/>
</dbReference>
<name>A0AAD4NEL4_9BILA</name>
<dbReference type="InterPro" id="IPR007110">
    <property type="entry name" value="Ig-like_dom"/>
</dbReference>
<protein>
    <submittedName>
        <fullName evidence="5">Immunoglobulin domain-containing protein</fullName>
    </submittedName>
</protein>